<dbReference type="EMBL" id="WBKG01000009">
    <property type="protein sequence ID" value="KAB1988177.1"/>
    <property type="molecule type" value="Genomic_DNA"/>
</dbReference>
<accession>A0A7J5DHQ2</accession>
<keyword evidence="1" id="KW-0805">Transcription regulation</keyword>
<gene>
    <name evidence="6" type="ORF">F8144_13180</name>
</gene>
<organism evidence="6 7">
    <name type="scientific">Streptomyces triticiradicis</name>
    <dbReference type="NCBI Taxonomy" id="2651189"/>
    <lineage>
        <taxon>Bacteria</taxon>
        <taxon>Bacillati</taxon>
        <taxon>Actinomycetota</taxon>
        <taxon>Actinomycetes</taxon>
        <taxon>Kitasatosporales</taxon>
        <taxon>Streptomycetaceae</taxon>
        <taxon>Streptomyces</taxon>
    </lineage>
</organism>
<dbReference type="InterPro" id="IPR009057">
    <property type="entry name" value="Homeodomain-like_sf"/>
</dbReference>
<protein>
    <submittedName>
        <fullName evidence="6">TetR/AcrR family transcriptional regulator</fullName>
    </submittedName>
</protein>
<dbReference type="InterPro" id="IPR050109">
    <property type="entry name" value="HTH-type_TetR-like_transc_reg"/>
</dbReference>
<dbReference type="Pfam" id="PF00440">
    <property type="entry name" value="TetR_N"/>
    <property type="match status" value="1"/>
</dbReference>
<feature type="DNA-binding region" description="H-T-H motif" evidence="4">
    <location>
        <begin position="46"/>
        <end position="65"/>
    </location>
</feature>
<dbReference type="SUPFAM" id="SSF46689">
    <property type="entry name" value="Homeodomain-like"/>
    <property type="match status" value="1"/>
</dbReference>
<keyword evidence="7" id="KW-1185">Reference proteome</keyword>
<evidence type="ECO:0000313" key="6">
    <source>
        <dbReference type="EMBL" id="KAB1988177.1"/>
    </source>
</evidence>
<dbReference type="Pfam" id="PF18556">
    <property type="entry name" value="TetR_C_35"/>
    <property type="match status" value="1"/>
</dbReference>
<keyword evidence="2 4" id="KW-0238">DNA-binding</keyword>
<evidence type="ECO:0000256" key="3">
    <source>
        <dbReference type="ARBA" id="ARBA00023163"/>
    </source>
</evidence>
<dbReference type="InterPro" id="IPR001647">
    <property type="entry name" value="HTH_TetR"/>
</dbReference>
<dbReference type="Proteomes" id="UP000442990">
    <property type="component" value="Unassembled WGS sequence"/>
</dbReference>
<evidence type="ECO:0000313" key="7">
    <source>
        <dbReference type="Proteomes" id="UP000442990"/>
    </source>
</evidence>
<feature type="domain" description="HTH tetR-type" evidence="5">
    <location>
        <begin position="23"/>
        <end position="83"/>
    </location>
</feature>
<name>A0A7J5DHQ2_9ACTN</name>
<dbReference type="RefSeq" id="WP_151469494.1">
    <property type="nucleotide sequence ID" value="NZ_WBKG01000009.1"/>
</dbReference>
<proteinExistence type="predicted"/>
<dbReference type="PANTHER" id="PTHR30055">
    <property type="entry name" value="HTH-TYPE TRANSCRIPTIONAL REGULATOR RUTR"/>
    <property type="match status" value="1"/>
</dbReference>
<dbReference type="GO" id="GO:0000976">
    <property type="term" value="F:transcription cis-regulatory region binding"/>
    <property type="evidence" value="ECO:0007669"/>
    <property type="project" value="TreeGrafter"/>
</dbReference>
<dbReference type="PANTHER" id="PTHR30055:SF234">
    <property type="entry name" value="HTH-TYPE TRANSCRIPTIONAL REGULATOR BETI"/>
    <property type="match status" value="1"/>
</dbReference>
<evidence type="ECO:0000256" key="4">
    <source>
        <dbReference type="PROSITE-ProRule" id="PRU00335"/>
    </source>
</evidence>
<dbReference type="Gene3D" id="1.10.357.10">
    <property type="entry name" value="Tetracycline Repressor, domain 2"/>
    <property type="match status" value="1"/>
</dbReference>
<dbReference type="InterPro" id="IPR040611">
    <property type="entry name" value="AlkX_C"/>
</dbReference>
<evidence type="ECO:0000256" key="2">
    <source>
        <dbReference type="ARBA" id="ARBA00023125"/>
    </source>
</evidence>
<comment type="caution">
    <text evidence="6">The sequence shown here is derived from an EMBL/GenBank/DDBJ whole genome shotgun (WGS) entry which is preliminary data.</text>
</comment>
<dbReference type="PROSITE" id="PS50977">
    <property type="entry name" value="HTH_TETR_2"/>
    <property type="match status" value="1"/>
</dbReference>
<reference evidence="6 7" key="1">
    <citation type="submission" date="2019-09" db="EMBL/GenBank/DDBJ databases">
        <title>Isolation and identification of active actinomycetes.</title>
        <authorList>
            <person name="Yu Z."/>
            <person name="Han C."/>
            <person name="Yu B."/>
        </authorList>
    </citation>
    <scope>NUCLEOTIDE SEQUENCE [LARGE SCALE GENOMIC DNA]</scope>
    <source>
        <strain evidence="6 7">NEAU-H2</strain>
    </source>
</reference>
<keyword evidence="3" id="KW-0804">Transcription</keyword>
<dbReference type="GO" id="GO:0003700">
    <property type="term" value="F:DNA-binding transcription factor activity"/>
    <property type="evidence" value="ECO:0007669"/>
    <property type="project" value="TreeGrafter"/>
</dbReference>
<evidence type="ECO:0000259" key="5">
    <source>
        <dbReference type="PROSITE" id="PS50977"/>
    </source>
</evidence>
<sequence length="211" mass="22857">MTDGHASTAPHTRPDPPRVAWRKQMRERVIAEARSLAAEDGWDRVRVADLALRADVSRPSIYKEFGDRAGIGRALVERETDEFLIGLAAVLDAHRGRLVPALEAAVAHALEQAAVNPFVGAVLGATRGGTDALLPFLTSRPEPVFSSTRRLLRAWFGETVPRTSEDRRAAAADLAVRLTLSHMLLPAHDPGTTPSHIARTVCTVLGAPERD</sequence>
<dbReference type="AlphaFoldDB" id="A0A7J5DHQ2"/>
<evidence type="ECO:0000256" key="1">
    <source>
        <dbReference type="ARBA" id="ARBA00023015"/>
    </source>
</evidence>